<dbReference type="GO" id="GO:0015074">
    <property type="term" value="P:DNA integration"/>
    <property type="evidence" value="ECO:0007669"/>
    <property type="project" value="InterPro"/>
</dbReference>
<dbReference type="SUPFAM" id="SSF56672">
    <property type="entry name" value="DNA/RNA polymerases"/>
    <property type="match status" value="1"/>
</dbReference>
<dbReference type="Proteomes" id="UP001292094">
    <property type="component" value="Unassembled WGS sequence"/>
</dbReference>
<feature type="region of interest" description="Disordered" evidence="1">
    <location>
        <begin position="292"/>
        <end position="318"/>
    </location>
</feature>
<dbReference type="InterPro" id="IPR012337">
    <property type="entry name" value="RNaseH-like_sf"/>
</dbReference>
<gene>
    <name evidence="3" type="ORF">Pmani_000953</name>
</gene>
<reference evidence="3" key="1">
    <citation type="submission" date="2023-11" db="EMBL/GenBank/DDBJ databases">
        <title>Genome assemblies of two species of porcelain crab, Petrolisthes cinctipes and Petrolisthes manimaculis (Anomura: Porcellanidae).</title>
        <authorList>
            <person name="Angst P."/>
        </authorList>
    </citation>
    <scope>NUCLEOTIDE SEQUENCE</scope>
    <source>
        <strain evidence="3">PB745_02</strain>
        <tissue evidence="3">Gill</tissue>
    </source>
</reference>
<organism evidence="3 4">
    <name type="scientific">Petrolisthes manimaculis</name>
    <dbReference type="NCBI Taxonomy" id="1843537"/>
    <lineage>
        <taxon>Eukaryota</taxon>
        <taxon>Metazoa</taxon>
        <taxon>Ecdysozoa</taxon>
        <taxon>Arthropoda</taxon>
        <taxon>Crustacea</taxon>
        <taxon>Multicrustacea</taxon>
        <taxon>Malacostraca</taxon>
        <taxon>Eumalacostraca</taxon>
        <taxon>Eucarida</taxon>
        <taxon>Decapoda</taxon>
        <taxon>Pleocyemata</taxon>
        <taxon>Anomura</taxon>
        <taxon>Galatheoidea</taxon>
        <taxon>Porcellanidae</taxon>
        <taxon>Petrolisthes</taxon>
    </lineage>
</organism>
<dbReference type="Pfam" id="PF03564">
    <property type="entry name" value="DUF1759"/>
    <property type="match status" value="1"/>
</dbReference>
<dbReference type="InterPro" id="IPR008042">
    <property type="entry name" value="Retrotrans_Pao"/>
</dbReference>
<dbReference type="InterPro" id="IPR005312">
    <property type="entry name" value="DUF1759"/>
</dbReference>
<dbReference type="EMBL" id="JAWZYT010000068">
    <property type="protein sequence ID" value="KAK4328644.1"/>
    <property type="molecule type" value="Genomic_DNA"/>
</dbReference>
<feature type="domain" description="Integrase catalytic" evidence="2">
    <location>
        <begin position="1396"/>
        <end position="1562"/>
    </location>
</feature>
<dbReference type="Gene3D" id="3.30.70.270">
    <property type="match status" value="1"/>
</dbReference>
<sequence length="1756" mass="197458">MTKDFDTLKSERTVARTKATKLVKDLNALWSQKEKADLDDLAYNLSLAENHFTILNSVKGQLHAHGIPDDTHHLSDLDEIIFKSKRLLARLEKAAETRLNAAPHSTCATAKPLLHSSLPTFKGDLLAWPEFRDLFSVAVHDNPLYSPVEKFVQLKGHLDGEAAKCLQGLATTNDNYDVALRILKQRFGNETRLKESLMASLLNTPRFTEGEDLRTMRGFIDELTAKVRALEVLEVSKDNYSPLLLPVLKSRIPESWRLQWARYKDLKDVSDSDLGAFLEFLEEEVTIRLESAQPPIGSSPRATSTVPSTPRKSVTSVLNLQRQLPTSGKKRDWICKACNHAQHGLFKCHQYRKMSVDNRWAIVKEAGLCFQCLGPHTYRSCTSNKCPLCDKPHHSSLHRQDSRMLSPFATSYQPSQSSSIQPGRKWTNRAEGNATVMDHHAIHQGVEVKSPEQRPHTTEQRYSVATKGCCYSCTALVVAVNGSQTRLVRLLLDGGSDSSYIRASVADDMGVPVTHSDAFACIGFQERAEKVQKYDQVRITLRGRNSGPSLEFDLWKTDHLCAPLPPRKPPSCTTLQGIQLADDFSAGPIDILIGTDQIYNVILWKQIPISKGLRAIETVFGYVVHGGSEAARVLPHRHSYYRNKVDSLWKLDCLGIADEELKDVKNYPEPRWNEKEKRYEMNLVWNSEDRPVTNIRSTKARTNKMTSSLDAKEFEEYEDHLASLYQSSTIEYSPNHHDHSAFFLPHRGIHRNGKLRVVFDGSAKDGLGKSLNSYLDPGSNLLSCLLSVILNFRAEIVGCQSDIKAAFHQILIQEEDRQYVQFLWDGEVLRFQRVPFGLSCSPFMLLHTISTHLHHHPGINQRLRHLIDRGIYMDDLCISFSSAEEAESGLEGIRNIFAAAGMELHKLRMTGLPSDNSSILGMGWNTSTDQLTIGIPRQDILPNTKSGLLSLLSKPFDPLGMLTPWLIGGKLIFQETWKHPVTPTWTAELPTSVQAEVEEWWKDALNIRDVALPRCAGALTAQSTIFCVFCDASQRAYCTAIYAVTSGESQLLVAKGRLSPLTPSLTIPRLELMAAYIGVKLMKTVCQALDLHQPNVLYWSDSMDVICWIKSNKQLKLFVKNRVSSIRQLSSPEQWHHVSGLANPADLGTRGISLSNLVSNQLWWKGPEFLRNLPTTQPSGWNTEDLQLSETAKLEVRGTNTTVSREVTTVTTQRAQDIPAGPFTLTNCSSLKKAVTCTAWIRRFCHNVRCRPGERKIGSLSPDEKRDALHFWIRLAQEKFYFAELDALRNGTTLPHHSSLSKVRPHLCKDGLLKATLRTNEPSVIILPDLGYITTLIVDEAHRQCFHQSTRTTLALVSAEYLVRRRTVLRIVSSCGRCRRYRGLPYNSAEGTLPEFRTTPARAFSKVGLDYFGPIYVDPGETKVWGLLITCATTRAVHLEVVRTQSTEDLQLALRRFFALRGTPSLIYSDNAKSFKKLSGVLPRSTCWRYIPEASPWWGGFWERLVACVKKSLKITLHQCRLSYDELATTFYELALHLNLRPLTRDNEDAALTPAHFLFGITSIRGVVSPAVDPAATLDRAWRNRRRISDHLTRRWTGEYLQTLRTWNTSPRGRPVRTPSVGEVVLVHGESTRAQWPMGRILSLIPGRDGHPRAATIRLKGRITRRPINKLYRLEAAQDVTNAQESDHPSDATTNPLDVIPAPPTVTTRSGRVICPPQRLVLFPAGPAQYPERGGHLHTTLTTPPTRIPARHFVNT</sequence>
<dbReference type="Gene3D" id="3.10.10.10">
    <property type="entry name" value="HIV Type 1 Reverse Transcriptase, subunit A, domain 1"/>
    <property type="match status" value="1"/>
</dbReference>
<evidence type="ECO:0000313" key="4">
    <source>
        <dbReference type="Proteomes" id="UP001292094"/>
    </source>
</evidence>
<evidence type="ECO:0000256" key="1">
    <source>
        <dbReference type="SAM" id="MobiDB-lite"/>
    </source>
</evidence>
<proteinExistence type="predicted"/>
<feature type="region of interest" description="Disordered" evidence="1">
    <location>
        <begin position="1680"/>
        <end position="1711"/>
    </location>
</feature>
<dbReference type="GO" id="GO:0042575">
    <property type="term" value="C:DNA polymerase complex"/>
    <property type="evidence" value="ECO:0007669"/>
    <property type="project" value="UniProtKB-ARBA"/>
</dbReference>
<feature type="compositionally biased region" description="Polar residues" evidence="1">
    <location>
        <begin position="300"/>
        <end position="318"/>
    </location>
</feature>
<dbReference type="GO" id="GO:0003676">
    <property type="term" value="F:nucleic acid binding"/>
    <property type="evidence" value="ECO:0007669"/>
    <property type="project" value="InterPro"/>
</dbReference>
<protein>
    <recommendedName>
        <fullName evidence="2">Integrase catalytic domain-containing protein</fullName>
    </recommendedName>
</protein>
<dbReference type="InterPro" id="IPR036397">
    <property type="entry name" value="RNaseH_sf"/>
</dbReference>
<accession>A0AAE1QKM5</accession>
<dbReference type="Pfam" id="PF18701">
    <property type="entry name" value="DUF5641"/>
    <property type="match status" value="1"/>
</dbReference>
<evidence type="ECO:0000313" key="3">
    <source>
        <dbReference type="EMBL" id="KAK4328644.1"/>
    </source>
</evidence>
<name>A0AAE1QKM5_9EUCA</name>
<dbReference type="InterPro" id="IPR001584">
    <property type="entry name" value="Integrase_cat-core"/>
</dbReference>
<dbReference type="PROSITE" id="PS50994">
    <property type="entry name" value="INTEGRASE"/>
    <property type="match status" value="1"/>
</dbReference>
<dbReference type="InterPro" id="IPR040676">
    <property type="entry name" value="DUF5641"/>
</dbReference>
<dbReference type="Pfam" id="PF00078">
    <property type="entry name" value="RVT_1"/>
    <property type="match status" value="1"/>
</dbReference>
<dbReference type="SUPFAM" id="SSF53098">
    <property type="entry name" value="Ribonuclease H-like"/>
    <property type="match status" value="1"/>
</dbReference>
<dbReference type="InterPro" id="IPR043128">
    <property type="entry name" value="Rev_trsase/Diguanyl_cyclase"/>
</dbReference>
<dbReference type="Pfam" id="PF05380">
    <property type="entry name" value="Peptidase_A17"/>
    <property type="match status" value="1"/>
</dbReference>
<dbReference type="PANTHER" id="PTHR47331:SF5">
    <property type="entry name" value="RIBONUCLEASE H"/>
    <property type="match status" value="1"/>
</dbReference>
<comment type="caution">
    <text evidence="3">The sequence shown here is derived from an EMBL/GenBank/DDBJ whole genome shotgun (WGS) entry which is preliminary data.</text>
</comment>
<dbReference type="Gene3D" id="3.30.420.10">
    <property type="entry name" value="Ribonuclease H-like superfamily/Ribonuclease H"/>
    <property type="match status" value="1"/>
</dbReference>
<keyword evidence="4" id="KW-1185">Reference proteome</keyword>
<dbReference type="PANTHER" id="PTHR47331">
    <property type="entry name" value="PHD-TYPE DOMAIN-CONTAINING PROTEIN"/>
    <property type="match status" value="1"/>
</dbReference>
<dbReference type="InterPro" id="IPR000477">
    <property type="entry name" value="RT_dom"/>
</dbReference>
<dbReference type="InterPro" id="IPR043502">
    <property type="entry name" value="DNA/RNA_pol_sf"/>
</dbReference>
<dbReference type="GO" id="GO:0071897">
    <property type="term" value="P:DNA biosynthetic process"/>
    <property type="evidence" value="ECO:0007669"/>
    <property type="project" value="UniProtKB-ARBA"/>
</dbReference>
<evidence type="ECO:0000259" key="2">
    <source>
        <dbReference type="PROSITE" id="PS50994"/>
    </source>
</evidence>